<sequence>MAPERPPPAFEGAGQESGLQVWRVERLELVTVPPSRHGDFFVGDAYLVLHTVRRGAAAAYRLHYWLGRVKSCLCQDGEVSYLCFPQNFILAFSLWCC</sequence>
<evidence type="ECO:0000313" key="1">
    <source>
        <dbReference type="Ensembl" id="ENSPSTP00000015920.1"/>
    </source>
</evidence>
<proteinExistence type="predicted"/>
<accession>A0A8C9FHM3</accession>
<reference evidence="1" key="1">
    <citation type="submission" date="2025-08" db="UniProtKB">
        <authorList>
            <consortium name="Ensembl"/>
        </authorList>
    </citation>
    <scope>IDENTIFICATION</scope>
</reference>
<reference evidence="1" key="2">
    <citation type="submission" date="2025-09" db="UniProtKB">
        <authorList>
            <consortium name="Ensembl"/>
        </authorList>
    </citation>
    <scope>IDENTIFICATION</scope>
</reference>
<organism evidence="1 2">
    <name type="scientific">Pavo cristatus</name>
    <name type="common">Indian peafowl</name>
    <name type="synonym">Blue peafowl</name>
    <dbReference type="NCBI Taxonomy" id="9049"/>
    <lineage>
        <taxon>Eukaryota</taxon>
        <taxon>Metazoa</taxon>
        <taxon>Chordata</taxon>
        <taxon>Craniata</taxon>
        <taxon>Vertebrata</taxon>
        <taxon>Euteleostomi</taxon>
        <taxon>Archelosauria</taxon>
        <taxon>Archosauria</taxon>
        <taxon>Dinosauria</taxon>
        <taxon>Saurischia</taxon>
        <taxon>Theropoda</taxon>
        <taxon>Coelurosauria</taxon>
        <taxon>Aves</taxon>
        <taxon>Neognathae</taxon>
        <taxon>Galloanserae</taxon>
        <taxon>Galliformes</taxon>
        <taxon>Phasianidae</taxon>
        <taxon>Phasianinae</taxon>
        <taxon>Pavo</taxon>
    </lineage>
</organism>
<dbReference type="AlphaFoldDB" id="A0A8C9FHM3"/>
<evidence type="ECO:0000313" key="2">
    <source>
        <dbReference type="Proteomes" id="UP000694428"/>
    </source>
</evidence>
<dbReference type="Gene3D" id="3.40.20.10">
    <property type="entry name" value="Severin"/>
    <property type="match status" value="1"/>
</dbReference>
<dbReference type="Ensembl" id="ENSPSTT00000016688.1">
    <property type="protein sequence ID" value="ENSPSTP00000015920.1"/>
    <property type="gene ID" value="ENSPSTG00000011305.1"/>
</dbReference>
<dbReference type="SUPFAM" id="SSF55753">
    <property type="entry name" value="Actin depolymerizing proteins"/>
    <property type="match status" value="1"/>
</dbReference>
<keyword evidence="2" id="KW-1185">Reference proteome</keyword>
<name>A0A8C9FHM3_PAVCR</name>
<dbReference type="InterPro" id="IPR029006">
    <property type="entry name" value="ADF-H/Gelsolin-like_dom_sf"/>
</dbReference>
<protein>
    <submittedName>
        <fullName evidence="1">Uncharacterized protein</fullName>
    </submittedName>
</protein>
<dbReference type="Proteomes" id="UP000694428">
    <property type="component" value="Unplaced"/>
</dbReference>